<proteinExistence type="predicted"/>
<name>A0ACB9QJJ0_9MYRT</name>
<evidence type="ECO:0000313" key="2">
    <source>
        <dbReference type="Proteomes" id="UP001057402"/>
    </source>
</evidence>
<comment type="caution">
    <text evidence="1">The sequence shown here is derived from an EMBL/GenBank/DDBJ whole genome shotgun (WGS) entry which is preliminary data.</text>
</comment>
<keyword evidence="2" id="KW-1185">Reference proteome</keyword>
<dbReference type="EMBL" id="CM042885">
    <property type="protein sequence ID" value="KAI4366615.1"/>
    <property type="molecule type" value="Genomic_DNA"/>
</dbReference>
<dbReference type="Proteomes" id="UP001057402">
    <property type="component" value="Chromosome 6"/>
</dbReference>
<evidence type="ECO:0000313" key="1">
    <source>
        <dbReference type="EMBL" id="KAI4366615.1"/>
    </source>
</evidence>
<sequence length="1852" mass="202998">MNSRPPTSPNFNLHLHRHHQAASDHHIHRRVPPFHQDPPANYRFSSSPYLSPPQPPPPSLFSSEPYPPRSIPPPPLPQPPNPNYYRFSFPDAPTHHPLCSVASNIQYFPLAARNRGGISSSTEFSRIELDQDLRPYSRRVERGPTFVSPVRPEEESLHSGTARYGSYNRSCSGRLYGSEVNRRSHELDSVGDGLEFRVYGDQEFAGRFSNERHDDSYNRRCLGGPEKSYDVTPVKQVQKRSAFSRLQMPKIYHSPRQFDREWCFGSVCDDKNGSSQSRCKGALLYPEIAVKDSRNGKYVDLNVSFKSNSLVAKPVDPPSSSDFVLDVGSASNAKRLRSLGQFDKEYDCSLLSNKFEEDIQRPNRSQSTITAATGSRVVPNRGSPSKFKRPNNFVPSIKDSTKLSVKKEIELGLGKLNGFSTVVASTGLVKKESRVEGGIVAAGSGGMCSRSNKNAAKTELRNSTEEKPKSVKILNTDDAYPVEQVKAGALSIGKGAITGPEQSAVVVSDKVAAPESDKKYDYPNKDDISVTNCESGSGKGEGGKFKMVLKANKARPPLKKDNVLVKKSETGNGKEEGGKAEILVSADQADGNSQSSIRAVSVREGPTSNVSELLEGIVLSDSGEREGHLIKTSFSVADFQVLSGISDVGEPKKLTTVEKSTCSGSWKGNLVVKQRVGTPESGKKPSYSNEYDVLASNSEVGMGQGKFESCGTDIVFKADNVCADRVPTTEAVPMRKVRNGGPKGSGKDDELILQGEGTLSGGEAIDADLTSNVRLNNNGTLGNFVNGMVPVDTVVDVSKSGPPPGQKKIKLIYSEEHARQTSNHEHMSSLPNDDVTFSGRLPTTDEGARLCGIKGAPLSRVTLNVAKKSCEKRGNASLLADAMLLGTNNSVNNSLQAQKIPNCVLLPGCSPVQNKLFNTHKVGETKEGCLASTFKNDHNVEIVKIEEMDARASEKQGMDSCEMVESNCPGEVHLHKVEKIKAHSHLGNLPPDSSFSTSIPCAPGIENLQNSDTSNELLKSEGRLISDRSSSEETEICLRSKVSICKAPLEQFPPQIMDNDSSEQADQPAVPGLSLNADNHPVAPDIPINSNSAKQIQKDCPIPEKPLHLPREDFRSSDHCHKSAGLPIEPKPCIPEQKVFPVRSSFISRTWKHNNSTTKSCTWHRPGNLPAFVPGMQPSANVLPMKRNFSGNGKLVHSSYVRKGNSLVRKPMAPASHFVPSAVQKSSYSVKPEAEKKNGYGKLVNSSGYMKLLVSEGTVSSSERPLPPSGASPNHIFVSSENLSTSSSAGSLVNITDVATANPGQGSHLGFSADDAVDSQPRRDQVHSASRSDMKVSFSNKILYVKPKLNKLIATKSLSDQAKITETNKALTSSGYFKRKRNQLVRSSLGNSFSHVTSVRPVDAAAEDHGTTQGLIPSWKCYQMIIPQLCPWKRPSYWRKLMKTSIGSNGRSFPASSQRLKLLRKRDAVYTRSKHGLSLRRSKILSIGGTSLKWSKSIERRSKKVNEEATRAVLEAQKGRREQKESTPSETEKENKDSRGRIFRIGSQCYMMDPSRRTLQRLPDDESPKPTTSETKKLLTKLYVPRRLLIGNDEYVRIGNGNQLIRNPKRRSRLLANEKVRWSLHTARQRLAKKKKYCQFFTRFGKCNKDGGKCPYIHDPSKIAVCTKFLNGLCSNKECKLTHKIIPERMPDCSFFLQGLCANKNCPYRHVNVNPKAPTCEAFLRGYCMDGNECRKKHSYVCPVFGATGNCPQGSKCKFHHPKAPNKGKKRKRSREKKNGRYRYFGNMSRRVLESGASIAENPLPATHDETLDLPDYIALGSSDDEAGDGDGIGDGASVPSDLPCGDLDGLI</sequence>
<protein>
    <submittedName>
        <fullName evidence="1">Uncharacterized protein</fullName>
    </submittedName>
</protein>
<organism evidence="1 2">
    <name type="scientific">Melastoma candidum</name>
    <dbReference type="NCBI Taxonomy" id="119954"/>
    <lineage>
        <taxon>Eukaryota</taxon>
        <taxon>Viridiplantae</taxon>
        <taxon>Streptophyta</taxon>
        <taxon>Embryophyta</taxon>
        <taxon>Tracheophyta</taxon>
        <taxon>Spermatophyta</taxon>
        <taxon>Magnoliopsida</taxon>
        <taxon>eudicotyledons</taxon>
        <taxon>Gunneridae</taxon>
        <taxon>Pentapetalae</taxon>
        <taxon>rosids</taxon>
        <taxon>malvids</taxon>
        <taxon>Myrtales</taxon>
        <taxon>Melastomataceae</taxon>
        <taxon>Melastomatoideae</taxon>
        <taxon>Melastomateae</taxon>
        <taxon>Melastoma</taxon>
    </lineage>
</organism>
<accession>A0ACB9QJJ0</accession>
<gene>
    <name evidence="1" type="ORF">MLD38_022473</name>
</gene>
<reference evidence="2" key="1">
    <citation type="journal article" date="2023" name="Front. Plant Sci.">
        <title>Chromosomal-level genome assembly of Melastoma candidum provides insights into trichome evolution.</title>
        <authorList>
            <person name="Zhong Y."/>
            <person name="Wu W."/>
            <person name="Sun C."/>
            <person name="Zou P."/>
            <person name="Liu Y."/>
            <person name="Dai S."/>
            <person name="Zhou R."/>
        </authorList>
    </citation>
    <scope>NUCLEOTIDE SEQUENCE [LARGE SCALE GENOMIC DNA]</scope>
</reference>